<dbReference type="PIRSF" id="PIRSF015736">
    <property type="entry name" value="MI"/>
    <property type="match status" value="1"/>
</dbReference>
<organism evidence="1 2">
    <name type="scientific">Alcaligenes xylosoxydans xylosoxydans</name>
    <name type="common">Achromobacter xylosoxidans</name>
    <dbReference type="NCBI Taxonomy" id="85698"/>
    <lineage>
        <taxon>Bacteria</taxon>
        <taxon>Pseudomonadati</taxon>
        <taxon>Pseudomonadota</taxon>
        <taxon>Betaproteobacteria</taxon>
        <taxon>Burkholderiales</taxon>
        <taxon>Alcaligenaceae</taxon>
        <taxon>Achromobacter</taxon>
    </lineage>
</organism>
<name>A0A424WE61_ALCXX</name>
<dbReference type="Proteomes" id="UP000285324">
    <property type="component" value="Unassembled WGS sequence"/>
</dbReference>
<evidence type="ECO:0000313" key="1">
    <source>
        <dbReference type="EMBL" id="RPJ91521.1"/>
    </source>
</evidence>
<dbReference type="InterPro" id="IPR053714">
    <property type="entry name" value="Iso_Racemase_Enz_sf"/>
</dbReference>
<dbReference type="RefSeq" id="WP_118932631.1">
    <property type="nucleotide sequence ID" value="NZ_CP061008.1"/>
</dbReference>
<dbReference type="AlphaFoldDB" id="A0A424WE61"/>
<sequence length="262" mass="28129">MIRPVARIGVLLPEGNITCEVEFPRLGQSEASFHFQRLHRDGAALSAESLLTLHRGVDAALAALRDTSPRAYVFACTSGTFLAGHDRHDDAAARIRAATGCPAITTASALLQACSALTVRRLHMLAPYPDAITRQEAEFLAFHGVDASHYDTLECRDGNAIRGLDESTVYQRLMARADDARRADAVFLSCTNMPTLGLIEALEADLGVPVFSSNTATAWAGLRLAGVAGDTPAIGVLGRQALPERAHFSTTFDTRNHDGRHP</sequence>
<reference evidence="1 2" key="1">
    <citation type="submission" date="2018-08" db="EMBL/GenBank/DDBJ databases">
        <title>Achromobacter xylosoxidans Genome sequencing and assembly.</title>
        <authorList>
            <person name="Wang R."/>
            <person name="Rensing C."/>
            <person name="Li Y."/>
        </authorList>
    </citation>
    <scope>NUCLEOTIDE SEQUENCE [LARGE SCALE GENOMIC DNA]</scope>
    <source>
        <strain evidence="1 2">GD003A</strain>
    </source>
</reference>
<dbReference type="GO" id="GO:0016853">
    <property type="term" value="F:isomerase activity"/>
    <property type="evidence" value="ECO:0007669"/>
    <property type="project" value="UniProtKB-KW"/>
</dbReference>
<evidence type="ECO:0000313" key="2">
    <source>
        <dbReference type="Proteomes" id="UP000285324"/>
    </source>
</evidence>
<dbReference type="Pfam" id="PF17645">
    <property type="entry name" value="Amdase"/>
    <property type="match status" value="1"/>
</dbReference>
<dbReference type="InterPro" id="IPR026286">
    <property type="entry name" value="MaiA/AMDase"/>
</dbReference>
<gene>
    <name evidence="1" type="ORF">DY367_12305</name>
</gene>
<keyword evidence="1" id="KW-0413">Isomerase</keyword>
<dbReference type="PANTHER" id="PTHR40267">
    <property type="entry name" value="BLR3294 PROTEIN"/>
    <property type="match status" value="1"/>
</dbReference>
<proteinExistence type="predicted"/>
<dbReference type="Gene3D" id="3.40.50.12500">
    <property type="match status" value="1"/>
</dbReference>
<protein>
    <submittedName>
        <fullName evidence="1">Maleate cis-trans isomerase</fullName>
    </submittedName>
</protein>
<accession>A0A424WE61</accession>
<dbReference type="PANTHER" id="PTHR40267:SF1">
    <property type="entry name" value="BLR3294 PROTEIN"/>
    <property type="match status" value="1"/>
</dbReference>
<dbReference type="EMBL" id="QVXO01000015">
    <property type="protein sequence ID" value="RPJ91521.1"/>
    <property type="molecule type" value="Genomic_DNA"/>
</dbReference>
<dbReference type="OrthoDB" id="483160at2"/>
<comment type="caution">
    <text evidence="1">The sequence shown here is derived from an EMBL/GenBank/DDBJ whole genome shotgun (WGS) entry which is preliminary data.</text>
</comment>